<keyword evidence="2" id="KW-0723">Serine/threonine-protein kinase</keyword>
<dbReference type="Pfam" id="PF13499">
    <property type="entry name" value="EF-hand_7"/>
    <property type="match status" value="2"/>
</dbReference>
<dbReference type="Gene3D" id="1.10.238.10">
    <property type="entry name" value="EF-hand"/>
    <property type="match status" value="1"/>
</dbReference>
<comment type="similarity">
    <text evidence="10">Belongs to the protein kinase superfamily. Ser/Thr protein kinase family. CDPK subfamily.</text>
</comment>
<keyword evidence="18" id="KW-1185">Reference proteome</keyword>
<reference evidence="17 18" key="1">
    <citation type="submission" date="2019-12" db="EMBL/GenBank/DDBJ databases">
        <authorList>
            <person name="Scholz U."/>
            <person name="Mascher M."/>
            <person name="Fiebig A."/>
        </authorList>
    </citation>
    <scope>NUCLEOTIDE SEQUENCE</scope>
</reference>
<dbReference type="InterPro" id="IPR000719">
    <property type="entry name" value="Prot_kinase_dom"/>
</dbReference>
<dbReference type="GO" id="GO:0005524">
    <property type="term" value="F:ATP binding"/>
    <property type="evidence" value="ECO:0007669"/>
    <property type="project" value="UniProtKB-UniRule"/>
</dbReference>
<keyword evidence="4" id="KW-0479">Metal-binding</keyword>
<name>A0A7I8I9T9_SPIIN</name>
<dbReference type="AlphaFoldDB" id="A0A7I8I9T9"/>
<comment type="catalytic activity">
    <reaction evidence="12">
        <text>L-seryl-[protein] + ATP = O-phospho-L-seryl-[protein] + ADP + H(+)</text>
        <dbReference type="Rhea" id="RHEA:17989"/>
        <dbReference type="Rhea" id="RHEA-COMP:9863"/>
        <dbReference type="Rhea" id="RHEA-COMP:11604"/>
        <dbReference type="ChEBI" id="CHEBI:15378"/>
        <dbReference type="ChEBI" id="CHEBI:29999"/>
        <dbReference type="ChEBI" id="CHEBI:30616"/>
        <dbReference type="ChEBI" id="CHEBI:83421"/>
        <dbReference type="ChEBI" id="CHEBI:456216"/>
        <dbReference type="EC" id="2.7.11.1"/>
    </reaction>
</comment>
<evidence type="ECO:0000256" key="7">
    <source>
        <dbReference type="ARBA" id="ARBA00022777"/>
    </source>
</evidence>
<feature type="binding site" evidence="13">
    <location>
        <position position="107"/>
    </location>
    <ligand>
        <name>ATP</name>
        <dbReference type="ChEBI" id="CHEBI:30616"/>
    </ligand>
</feature>
<keyword evidence="7" id="KW-0418">Kinase</keyword>
<dbReference type="GO" id="GO:0004674">
    <property type="term" value="F:protein serine/threonine kinase activity"/>
    <property type="evidence" value="ECO:0007669"/>
    <property type="project" value="UniProtKB-KW"/>
</dbReference>
<dbReference type="Proteomes" id="UP001189122">
    <property type="component" value="Unassembled WGS sequence"/>
</dbReference>
<feature type="domain" description="EF-hand" evidence="16">
    <location>
        <begin position="419"/>
        <end position="454"/>
    </location>
</feature>
<dbReference type="Gene3D" id="3.30.200.20">
    <property type="entry name" value="Phosphorylase Kinase, domain 1"/>
    <property type="match status" value="1"/>
</dbReference>
<dbReference type="EMBL" id="LR743588">
    <property type="protein sequence ID" value="CAA2614646.1"/>
    <property type="molecule type" value="Genomic_DNA"/>
</dbReference>
<dbReference type="EMBL" id="CACRZD030000001">
    <property type="protein sequence ID" value="CAA6654435.1"/>
    <property type="molecule type" value="Genomic_DNA"/>
</dbReference>
<dbReference type="PROSITE" id="PS00018">
    <property type="entry name" value="EF_HAND_1"/>
    <property type="match status" value="4"/>
</dbReference>
<evidence type="ECO:0000256" key="1">
    <source>
        <dbReference type="ARBA" id="ARBA00012513"/>
    </source>
</evidence>
<evidence type="ECO:0000313" key="17">
    <source>
        <dbReference type="EMBL" id="CAA2614646.1"/>
    </source>
</evidence>
<dbReference type="InterPro" id="IPR050205">
    <property type="entry name" value="CDPK_Ser/Thr_kinases"/>
</dbReference>
<evidence type="ECO:0000256" key="2">
    <source>
        <dbReference type="ARBA" id="ARBA00022527"/>
    </source>
</evidence>
<dbReference type="SUPFAM" id="SSF56112">
    <property type="entry name" value="Protein kinase-like (PK-like)"/>
    <property type="match status" value="1"/>
</dbReference>
<keyword evidence="5" id="KW-0677">Repeat</keyword>
<evidence type="ECO:0000256" key="6">
    <source>
        <dbReference type="ARBA" id="ARBA00022741"/>
    </source>
</evidence>
<dbReference type="InterPro" id="IPR017441">
    <property type="entry name" value="Protein_kinase_ATP_BS"/>
</dbReference>
<dbReference type="Pfam" id="PF00069">
    <property type="entry name" value="Pkinase"/>
    <property type="match status" value="2"/>
</dbReference>
<dbReference type="PROSITE" id="PS50222">
    <property type="entry name" value="EF_HAND_2"/>
    <property type="match status" value="4"/>
</dbReference>
<evidence type="ECO:0000256" key="12">
    <source>
        <dbReference type="ARBA" id="ARBA00048679"/>
    </source>
</evidence>
<proteinExistence type="inferred from homology"/>
<dbReference type="Gene3D" id="1.10.510.10">
    <property type="entry name" value="Transferase(Phosphotransferase) domain 1"/>
    <property type="match status" value="1"/>
</dbReference>
<feature type="domain" description="Protein kinase" evidence="15">
    <location>
        <begin position="74"/>
        <end position="305"/>
    </location>
</feature>
<evidence type="ECO:0000256" key="11">
    <source>
        <dbReference type="ARBA" id="ARBA00047899"/>
    </source>
</evidence>
<keyword evidence="3" id="KW-0808">Transferase</keyword>
<dbReference type="PROSITE" id="PS50011">
    <property type="entry name" value="PROTEIN_KINASE_DOM"/>
    <property type="match status" value="1"/>
</dbReference>
<evidence type="ECO:0000256" key="13">
    <source>
        <dbReference type="PROSITE-ProRule" id="PRU10141"/>
    </source>
</evidence>
<dbReference type="InterPro" id="IPR011009">
    <property type="entry name" value="Kinase-like_dom_sf"/>
</dbReference>
<evidence type="ECO:0000256" key="8">
    <source>
        <dbReference type="ARBA" id="ARBA00022837"/>
    </source>
</evidence>
<feature type="region of interest" description="Disordered" evidence="14">
    <location>
        <begin position="159"/>
        <end position="185"/>
    </location>
</feature>
<evidence type="ECO:0000259" key="15">
    <source>
        <dbReference type="PROSITE" id="PS50011"/>
    </source>
</evidence>
<comment type="catalytic activity">
    <reaction evidence="11">
        <text>L-threonyl-[protein] + ATP = O-phospho-L-threonyl-[protein] + ADP + H(+)</text>
        <dbReference type="Rhea" id="RHEA:46608"/>
        <dbReference type="Rhea" id="RHEA-COMP:11060"/>
        <dbReference type="Rhea" id="RHEA-COMP:11605"/>
        <dbReference type="ChEBI" id="CHEBI:15378"/>
        <dbReference type="ChEBI" id="CHEBI:30013"/>
        <dbReference type="ChEBI" id="CHEBI:30616"/>
        <dbReference type="ChEBI" id="CHEBI:61977"/>
        <dbReference type="ChEBI" id="CHEBI:456216"/>
        <dbReference type="EC" id="2.7.11.1"/>
    </reaction>
</comment>
<dbReference type="InterPro" id="IPR011992">
    <property type="entry name" value="EF-hand-dom_pair"/>
</dbReference>
<dbReference type="FunFam" id="1.10.510.10:FF:001864">
    <property type="entry name" value="Calcium-dependent protein kinase SK5"/>
    <property type="match status" value="1"/>
</dbReference>
<evidence type="ECO:0000256" key="3">
    <source>
        <dbReference type="ARBA" id="ARBA00022679"/>
    </source>
</evidence>
<feature type="compositionally biased region" description="Basic residues" evidence="14">
    <location>
        <begin position="26"/>
        <end position="49"/>
    </location>
</feature>
<keyword evidence="8" id="KW-0106">Calcium</keyword>
<dbReference type="InterPro" id="IPR002048">
    <property type="entry name" value="EF_hand_dom"/>
</dbReference>
<feature type="region of interest" description="Disordered" evidence="14">
    <location>
        <begin position="1"/>
        <end position="63"/>
    </location>
</feature>
<feature type="domain" description="EF-hand" evidence="16">
    <location>
        <begin position="383"/>
        <end position="418"/>
    </location>
</feature>
<feature type="compositionally biased region" description="Low complexity" evidence="14">
    <location>
        <begin position="159"/>
        <end position="168"/>
    </location>
</feature>
<sequence length="500" mass="56481">MGNCFSQNAHSRASKAQKPDPPTSRPRARLRNPPPMRHRTSPRWRHRRPPASPAKASSVGPVLGRPMEDVRQTYNMGKELGRGQFGVTHLCTHRVTGEQFACKTIAKRKLVNKEDVEDVRREVQIMHHLTGQANIVELKGAYEDKQSVHLVMELCAGGSSSTGSSPGPLHGARRRLPAQNHRPDRRPLKATDFGLSVFFKQGEVFRDIVGSAYYIAPEVLKRKYGPEVDIWSIGVMLYILLSGVPPFWAESENGIFNAILRGHVDFTSDPWPNISSGAKDLVRKMLNSDPKQRLTAFQVLNHPWIRDGEAPDTPLDNAVLSRLKQFRAMNKFKKVALRVIAGCLSEEEIRGLKEMFKGIDTDNSGTITTEELRQGLCKQGTKLSEYEVKQLMEAADADGNGTIDYDEFIAATMHMNRMDREEHLYTAFQYFDKDNSGYITTEELEQALKEYGMHDGRDIKEILSEVDADNDGRINYDEFVAMMRKGNPEANPKKRRDVFV</sequence>
<dbReference type="PANTHER" id="PTHR24349">
    <property type="entry name" value="SERINE/THREONINE-PROTEIN KINASE"/>
    <property type="match status" value="1"/>
</dbReference>
<evidence type="ECO:0000256" key="14">
    <source>
        <dbReference type="SAM" id="MobiDB-lite"/>
    </source>
</evidence>
<organism evidence="17">
    <name type="scientific">Spirodela intermedia</name>
    <name type="common">Intermediate duckweed</name>
    <dbReference type="NCBI Taxonomy" id="51605"/>
    <lineage>
        <taxon>Eukaryota</taxon>
        <taxon>Viridiplantae</taxon>
        <taxon>Streptophyta</taxon>
        <taxon>Embryophyta</taxon>
        <taxon>Tracheophyta</taxon>
        <taxon>Spermatophyta</taxon>
        <taxon>Magnoliopsida</taxon>
        <taxon>Liliopsida</taxon>
        <taxon>Araceae</taxon>
        <taxon>Lemnoideae</taxon>
        <taxon>Spirodela</taxon>
    </lineage>
</organism>
<dbReference type="GO" id="GO:0005509">
    <property type="term" value="F:calcium ion binding"/>
    <property type="evidence" value="ECO:0007669"/>
    <property type="project" value="InterPro"/>
</dbReference>
<evidence type="ECO:0000256" key="5">
    <source>
        <dbReference type="ARBA" id="ARBA00022737"/>
    </source>
</evidence>
<feature type="domain" description="EF-hand" evidence="16">
    <location>
        <begin position="347"/>
        <end position="382"/>
    </location>
</feature>
<gene>
    <name evidence="17" type="ORF">SI7747_01001025</name>
</gene>
<accession>A0A7I8I9T9</accession>
<feature type="domain" description="EF-hand" evidence="16">
    <location>
        <begin position="458"/>
        <end position="489"/>
    </location>
</feature>
<evidence type="ECO:0000256" key="9">
    <source>
        <dbReference type="ARBA" id="ARBA00022840"/>
    </source>
</evidence>
<dbReference type="PROSITE" id="PS00107">
    <property type="entry name" value="PROTEIN_KINASE_ATP"/>
    <property type="match status" value="1"/>
</dbReference>
<dbReference type="SUPFAM" id="SSF47473">
    <property type="entry name" value="EF-hand"/>
    <property type="match status" value="1"/>
</dbReference>
<keyword evidence="6 13" id="KW-0547">Nucleotide-binding</keyword>
<dbReference type="SMART" id="SM00054">
    <property type="entry name" value="EFh"/>
    <property type="match status" value="4"/>
</dbReference>
<dbReference type="EC" id="2.7.11.1" evidence="1"/>
<evidence type="ECO:0000256" key="10">
    <source>
        <dbReference type="ARBA" id="ARBA00024334"/>
    </source>
</evidence>
<evidence type="ECO:0000313" key="18">
    <source>
        <dbReference type="Proteomes" id="UP001189122"/>
    </source>
</evidence>
<dbReference type="InterPro" id="IPR018247">
    <property type="entry name" value="EF_Hand_1_Ca_BS"/>
</dbReference>
<dbReference type="FunFam" id="1.10.238.10:FF:000015">
    <property type="entry name" value="Calcium-dependent protein kinase 1"/>
    <property type="match status" value="1"/>
</dbReference>
<evidence type="ECO:0000256" key="4">
    <source>
        <dbReference type="ARBA" id="ARBA00022723"/>
    </source>
</evidence>
<keyword evidence="9 13" id="KW-0067">ATP-binding</keyword>
<dbReference type="FunFam" id="3.30.200.20:FF:000004">
    <property type="entry name" value="Calcium-dependent protein kinase 1"/>
    <property type="match status" value="1"/>
</dbReference>
<dbReference type="CDD" id="cd05117">
    <property type="entry name" value="STKc_CAMK"/>
    <property type="match status" value="1"/>
</dbReference>
<feature type="compositionally biased region" description="Polar residues" evidence="14">
    <location>
        <begin position="1"/>
        <end position="11"/>
    </location>
</feature>
<evidence type="ECO:0000259" key="16">
    <source>
        <dbReference type="PROSITE" id="PS50222"/>
    </source>
</evidence>
<protein>
    <recommendedName>
        <fullName evidence="1">non-specific serine/threonine protein kinase</fullName>
        <ecNumber evidence="1">2.7.11.1</ecNumber>
    </recommendedName>
</protein>